<evidence type="ECO:0000256" key="7">
    <source>
        <dbReference type="ARBA" id="ARBA00023054"/>
    </source>
</evidence>
<feature type="transmembrane region" description="Helical" evidence="11">
    <location>
        <begin position="224"/>
        <end position="247"/>
    </location>
</feature>
<comment type="caution">
    <text evidence="13">The sequence shown here is derived from an EMBL/GenBank/DDBJ whole genome shotgun (WGS) entry which is preliminary data.</text>
</comment>
<feature type="compositionally biased region" description="Low complexity" evidence="10">
    <location>
        <begin position="1301"/>
        <end position="1318"/>
    </location>
</feature>
<feature type="transmembrane region" description="Helical" evidence="11">
    <location>
        <begin position="1514"/>
        <end position="1531"/>
    </location>
</feature>
<dbReference type="Gene3D" id="3.80.10.10">
    <property type="entry name" value="Ribonuclease Inhibitor"/>
    <property type="match status" value="1"/>
</dbReference>
<keyword evidence="4" id="KW-0677">Repeat</keyword>
<dbReference type="Gene3D" id="1.20.144.10">
    <property type="entry name" value="Phosphatidic acid phosphatase type 2/haloperoxidase"/>
    <property type="match status" value="1"/>
</dbReference>
<dbReference type="GO" id="GO:0016020">
    <property type="term" value="C:membrane"/>
    <property type="evidence" value="ECO:0007669"/>
    <property type="project" value="UniProtKB-SubCell"/>
</dbReference>
<keyword evidence="2" id="KW-0433">Leucine-rich repeat</keyword>
<keyword evidence="7 9" id="KW-0175">Coiled coil</keyword>
<dbReference type="InterPro" id="IPR049258">
    <property type="entry name" value="ODAD1_CC"/>
</dbReference>
<sequence>MLLETKEEARALRKLSKCGLLDVIGVVVLTYSVLLASYHSLLANSTPVVFASLDISPVLISATMGLCGLLHLYGLYQLEQARRDLNKIINGIRTLRDLAVSRNRVQSTSVISHTGKSTLRILDLVPVGVAPDWEVVRCEISQSLAVQRQRGRSIHLHRLQWKFVVVTVAMTLEGYFNKYLGKDGLFSQRGPLYEWRLLARELVILPVQSFRGYNLSIRVDSHWITVYGVVLALHCLVVLPLLAWNYYLLRAARTNWHAVQARRIRILLLLLGFDLVLGVFIPTALLLPSVVDLFAMHDNIPSAARVHDLSVVQALVISSVLDLLSTAITLIFIYVTLQSIHAVRRSSHLRENISRVSKASVAPTVLDLMALHEFIVQDANVQTRRYRLFLLTTAIAAVLSGGFLWITVRAGRSCTARSDFSCASFLRPWHLQPLFEQTCYCKALELDCTGLDTDDWYRQFVSYLGSGEANYVKMLSTTNCTFRGAHALPRAIADLKQLWFLSVNDANMQPDDIAVSFDQLSTLVYLSLRGNQFTSVPAGLTALPPLLEYLDLSKNDISSDAWPTALLWTTLQHLNLSFCNLSMLPPPLLRLSGLLTLDLSSNSIATLPTLIATTWPHLRQLGLAHNALRSGDEVLLELPQLQVIDLTGNNLSTCSAPKQAPRKCILTGNPCCRVGSNPWCKQAFVAKFLRVHGFKSAFQSRTLQTMPKDHALDHQLMELVRDDGRRHQEEVAKKLDGINKQLLEMQEKNKQLENELEFDLRNTRKDPYFNAASADEMAHVQLEGNKFTRMIEVERRKIAQYDLAIQDCERSLAEQKLSLGNGTMLEMSEVNLVNKIKLVRPKGPPGHALRRKMETEIDRKMVRFNEKLAANKGLRSSLDIKRAERATADVLYSKIESDVYQRTIDIQVQTKEVERMRDQVQAKLAELEALKHETDEYEKLCEDKASAILKELKHRAAESMTYSLDDNAVASPKKYLSPGTDKTLIEEKLNKSKLTRSRWKSIQEKVTSELSIQKYNENREFIEKIHEVAGTKSVVEVIEAFTTQELEHFAKVQYVNRLAEDIEVHRAQCAKLREEIGKMKMRNDAVDVQKLQRNKTLKARKEKATEHEARLIEKTLEIQQTMAALKPTLVALHVRIGCKENQEEKGLHSVIGEIEQKMVEILQTMHTKAVEKSKDGDVATPAARLGRGISVSMVARSLMVAGLPPEPSILGKTEQPYRYGGVKPPTMTLSEMHRKEATEEEYPLTYDELKSKVWRRELHTSDPQLQKGIWANHGHFASLSFGDAVSLPMGSFQNCETCSEPPAMTPSTPAPLTSPAASHGDDVAPDPTKSPVADATPVPAASVEFAEAIVGAIAATVAVETVAHAKKAIETPTAAPAVSSAAEMIKDALVTEVAPMSTKKLFTLTSVVYEADDPFGSLAALITLSPVFIMVMYATLIVFQRDLHIIFMLVGQMANEVVNQILKRTIDQKRPDGAEMHDAGMPSAHAQFMAFFATYVVLYTSNRMSKRREWEHKLAIVGVVLLAFLCCASRIRLGYHSYAQVIVGVAVGAGIGILWYICMERILVPLFPTIAATKFAQELYIRDCSHISDMVQFQFDAIQKKKTQAKYSM</sequence>
<feature type="transmembrane region" description="Helical" evidence="11">
    <location>
        <begin position="1537"/>
        <end position="1558"/>
    </location>
</feature>
<name>A0A1V9ZK04_ACHHY</name>
<dbReference type="Pfam" id="PF21773">
    <property type="entry name" value="ODAD1_CC"/>
    <property type="match status" value="1"/>
</dbReference>
<dbReference type="Pfam" id="PF00560">
    <property type="entry name" value="LRR_1"/>
    <property type="match status" value="1"/>
</dbReference>
<dbReference type="Proteomes" id="UP000243579">
    <property type="component" value="Unassembled WGS sequence"/>
</dbReference>
<proteinExistence type="predicted"/>
<feature type="transmembrane region" description="Helical" evidence="11">
    <location>
        <begin position="267"/>
        <end position="291"/>
    </location>
</feature>
<evidence type="ECO:0000256" key="2">
    <source>
        <dbReference type="ARBA" id="ARBA00022614"/>
    </source>
</evidence>
<dbReference type="PROSITE" id="PS51450">
    <property type="entry name" value="LRR"/>
    <property type="match status" value="1"/>
</dbReference>
<evidence type="ECO:0000256" key="10">
    <source>
        <dbReference type="SAM" id="MobiDB-lite"/>
    </source>
</evidence>
<evidence type="ECO:0000313" key="14">
    <source>
        <dbReference type="Proteomes" id="UP000243579"/>
    </source>
</evidence>
<feature type="domain" description="Phosphatidic acid phosphatase type 2/haloperoxidase" evidence="12">
    <location>
        <begin position="1445"/>
        <end position="1556"/>
    </location>
</feature>
<dbReference type="SUPFAM" id="SSF52058">
    <property type="entry name" value="L domain-like"/>
    <property type="match status" value="1"/>
</dbReference>
<dbReference type="InterPro" id="IPR039667">
    <property type="entry name" value="Dolichyldiphosphatase_PAP2"/>
</dbReference>
<dbReference type="InterPro" id="IPR000326">
    <property type="entry name" value="PAP2/HPO"/>
</dbReference>
<keyword evidence="6 11" id="KW-1133">Transmembrane helix</keyword>
<dbReference type="InterPro" id="IPR051876">
    <property type="entry name" value="ODA-DC/CCD"/>
</dbReference>
<dbReference type="CDD" id="cd03382">
    <property type="entry name" value="PAP2_dolichyldiphosphatase"/>
    <property type="match status" value="1"/>
</dbReference>
<feature type="region of interest" description="Disordered" evidence="10">
    <location>
        <begin position="1298"/>
        <end position="1335"/>
    </location>
</feature>
<feature type="transmembrane region" description="Helical" evidence="11">
    <location>
        <begin position="1415"/>
        <end position="1436"/>
    </location>
</feature>
<dbReference type="EMBL" id="JNBR01000087">
    <property type="protein sequence ID" value="OQR98306.1"/>
    <property type="molecule type" value="Genomic_DNA"/>
</dbReference>
<evidence type="ECO:0000313" key="13">
    <source>
        <dbReference type="EMBL" id="OQR98306.1"/>
    </source>
</evidence>
<evidence type="ECO:0000256" key="5">
    <source>
        <dbReference type="ARBA" id="ARBA00022801"/>
    </source>
</evidence>
<dbReference type="UniPathway" id="UPA00378"/>
<feature type="transmembrane region" description="Helical" evidence="11">
    <location>
        <begin position="159"/>
        <end position="176"/>
    </location>
</feature>
<dbReference type="SMART" id="SM00369">
    <property type="entry name" value="LRR_TYP"/>
    <property type="match status" value="3"/>
</dbReference>
<keyword evidence="8 11" id="KW-0472">Membrane</keyword>
<feature type="coiled-coil region" evidence="9">
    <location>
        <begin position="728"/>
        <end position="762"/>
    </location>
</feature>
<dbReference type="SUPFAM" id="SSF48317">
    <property type="entry name" value="Acid phosphatase/Vanadium-dependent haloperoxidase"/>
    <property type="match status" value="1"/>
</dbReference>
<protein>
    <recommendedName>
        <fullName evidence="12">Phosphatidic acid phosphatase type 2/haloperoxidase domain-containing protein</fullName>
    </recommendedName>
</protein>
<keyword evidence="5" id="KW-0378">Hydrolase</keyword>
<keyword evidence="3 11" id="KW-0812">Transmembrane</keyword>
<keyword evidence="14" id="KW-1185">Reference proteome</keyword>
<reference evidence="13 14" key="1">
    <citation type="journal article" date="2014" name="Genome Biol. Evol.">
        <title>The secreted proteins of Achlya hypogyna and Thraustotheca clavata identify the ancestral oomycete secretome and reveal gene acquisitions by horizontal gene transfer.</title>
        <authorList>
            <person name="Misner I."/>
            <person name="Blouin N."/>
            <person name="Leonard G."/>
            <person name="Richards T.A."/>
            <person name="Lane C.E."/>
        </authorList>
    </citation>
    <scope>NUCLEOTIDE SEQUENCE [LARGE SCALE GENOMIC DNA]</scope>
    <source>
        <strain evidence="13 14">ATCC 48635</strain>
    </source>
</reference>
<dbReference type="OrthoDB" id="64371at2759"/>
<accession>A0A1V9ZK04</accession>
<evidence type="ECO:0000256" key="6">
    <source>
        <dbReference type="ARBA" id="ARBA00022989"/>
    </source>
</evidence>
<evidence type="ECO:0000256" key="1">
    <source>
        <dbReference type="ARBA" id="ARBA00004141"/>
    </source>
</evidence>
<feature type="coiled-coil region" evidence="9">
    <location>
        <begin position="906"/>
        <end position="940"/>
    </location>
</feature>
<dbReference type="PANTHER" id="PTHR21694">
    <property type="entry name" value="COILED-COIL DOMAIN-CONTAINING PROTEIN 63"/>
    <property type="match status" value="1"/>
</dbReference>
<dbReference type="GO" id="GO:0016787">
    <property type="term" value="F:hydrolase activity"/>
    <property type="evidence" value="ECO:0007669"/>
    <property type="project" value="UniProtKB-KW"/>
</dbReference>
<dbReference type="InterPro" id="IPR003591">
    <property type="entry name" value="Leu-rich_rpt_typical-subtyp"/>
</dbReference>
<dbReference type="PANTHER" id="PTHR21694:SF18">
    <property type="entry name" value="COILED-COIL DOMAIN-CONTAINING PROTEIN 63"/>
    <property type="match status" value="1"/>
</dbReference>
<comment type="subcellular location">
    <subcellularLocation>
        <location evidence="1">Membrane</location>
        <topology evidence="1">Multi-pass membrane protein</topology>
    </subcellularLocation>
</comment>
<feature type="transmembrane region" description="Helical" evidence="11">
    <location>
        <begin position="58"/>
        <end position="76"/>
    </location>
</feature>
<dbReference type="SMART" id="SM00014">
    <property type="entry name" value="acidPPc"/>
    <property type="match status" value="1"/>
</dbReference>
<evidence type="ECO:0000256" key="9">
    <source>
        <dbReference type="SAM" id="Coils"/>
    </source>
</evidence>
<evidence type="ECO:0000256" key="4">
    <source>
        <dbReference type="ARBA" id="ARBA00022737"/>
    </source>
</evidence>
<dbReference type="InterPro" id="IPR032675">
    <property type="entry name" value="LRR_dom_sf"/>
</dbReference>
<dbReference type="InterPro" id="IPR001611">
    <property type="entry name" value="Leu-rich_rpt"/>
</dbReference>
<evidence type="ECO:0000256" key="8">
    <source>
        <dbReference type="ARBA" id="ARBA00023136"/>
    </source>
</evidence>
<dbReference type="STRING" id="1202772.A0A1V9ZK04"/>
<gene>
    <name evidence="13" type="ORF">ACHHYP_08747</name>
</gene>
<evidence type="ECO:0000259" key="12">
    <source>
        <dbReference type="SMART" id="SM00014"/>
    </source>
</evidence>
<organism evidence="13 14">
    <name type="scientific">Achlya hypogyna</name>
    <name type="common">Oomycete</name>
    <name type="synonym">Protoachlya hypogyna</name>
    <dbReference type="NCBI Taxonomy" id="1202772"/>
    <lineage>
        <taxon>Eukaryota</taxon>
        <taxon>Sar</taxon>
        <taxon>Stramenopiles</taxon>
        <taxon>Oomycota</taxon>
        <taxon>Saprolegniomycetes</taxon>
        <taxon>Saprolegniales</taxon>
        <taxon>Achlyaceae</taxon>
        <taxon>Achlya</taxon>
    </lineage>
</organism>
<feature type="transmembrane region" description="Helical" evidence="11">
    <location>
        <begin position="20"/>
        <end position="38"/>
    </location>
</feature>
<feature type="transmembrane region" description="Helical" evidence="11">
    <location>
        <begin position="388"/>
        <end position="408"/>
    </location>
</feature>
<dbReference type="InterPro" id="IPR036938">
    <property type="entry name" value="PAP2/HPO_sf"/>
</dbReference>
<feature type="coiled-coil region" evidence="9">
    <location>
        <begin position="1055"/>
        <end position="1114"/>
    </location>
</feature>
<evidence type="ECO:0000256" key="11">
    <source>
        <dbReference type="SAM" id="Phobius"/>
    </source>
</evidence>
<feature type="transmembrane region" description="Helical" evidence="11">
    <location>
        <begin position="311"/>
        <end position="337"/>
    </location>
</feature>
<evidence type="ECO:0000256" key="3">
    <source>
        <dbReference type="ARBA" id="ARBA00022692"/>
    </source>
</evidence>
<dbReference type="Pfam" id="PF01569">
    <property type="entry name" value="PAP2"/>
    <property type="match status" value="1"/>
</dbReference>